<feature type="compositionally biased region" description="Acidic residues" evidence="1">
    <location>
        <begin position="561"/>
        <end position="608"/>
    </location>
</feature>
<keyword evidence="2" id="KW-1133">Transmembrane helix</keyword>
<dbReference type="KEGG" id="mmc:Mmcs_2234"/>
<name>A0A5Q5BJD9_MYCSS</name>
<gene>
    <name evidence="3" type="ordered locus">Mmcs_2234</name>
</gene>
<accession>A0A5Q5BJD9</accession>
<protein>
    <submittedName>
        <fullName evidence="3">Uncharacterized protein</fullName>
    </submittedName>
</protein>
<evidence type="ECO:0000256" key="2">
    <source>
        <dbReference type="SAM" id="Phobius"/>
    </source>
</evidence>
<feature type="region of interest" description="Disordered" evidence="1">
    <location>
        <begin position="532"/>
        <end position="634"/>
    </location>
</feature>
<proteinExistence type="predicted"/>
<keyword evidence="2" id="KW-0472">Membrane</keyword>
<organism evidence="3">
    <name type="scientific">Mycobacterium sp. (strain MCS)</name>
    <dbReference type="NCBI Taxonomy" id="164756"/>
    <lineage>
        <taxon>Bacteria</taxon>
        <taxon>Bacillati</taxon>
        <taxon>Actinomycetota</taxon>
        <taxon>Actinomycetes</taxon>
        <taxon>Mycobacteriales</taxon>
        <taxon>Mycobacteriaceae</taxon>
        <taxon>Mycobacterium</taxon>
    </lineage>
</organism>
<evidence type="ECO:0000256" key="1">
    <source>
        <dbReference type="SAM" id="MobiDB-lite"/>
    </source>
</evidence>
<feature type="compositionally biased region" description="Gly residues" evidence="1">
    <location>
        <begin position="613"/>
        <end position="624"/>
    </location>
</feature>
<evidence type="ECO:0000313" key="3">
    <source>
        <dbReference type="EMBL" id="ABG08342.1"/>
    </source>
</evidence>
<feature type="compositionally biased region" description="Basic residues" evidence="1">
    <location>
        <begin position="21"/>
        <end position="34"/>
    </location>
</feature>
<feature type="region of interest" description="Disordered" evidence="1">
    <location>
        <begin position="1"/>
        <end position="36"/>
    </location>
</feature>
<dbReference type="AlphaFoldDB" id="A0A5Q5BJD9"/>
<sequence length="634" mass="63279">MSGNSVEGCESEFALSGAAKGRSRRMSGRHRRARTATPTVAVDMTPGVHISHAAPTSANSAPRRVRRRRAALRPAITGGLAVLGATALVGTFVTPAPAEARATTYAVSAPTPTPLLAALTLPFDAAQLQAAAAAVIDLDFDGVFRFNSDLVDLLARLGASLRVDVDIDLDAEELAAAFADLINAIAIGIDGGIEAANDVVDLGAALVSEIALAAAGLGVDLVDAFTGALVSLLASITPEGGVGADLSAAIGGAIEGIGELISTGFIGAGSAVAWKATLDDVLFDLVATGGIALTNGVAGSLLAALGIDADLDLPDIDGEDVAVSLGALIEHFTDGINGALLTGGGAVELGVDLINGLVEAAAEGGVDIRGAITGALLSSLAALVPVGSPGAPFAEAVVEFVGDISADIDAGIRGMGEAIAWKFTLDDLLVDVGVAGGVSLVNGLTTALFGGIGLPLPELPEVDFAASVRALINHFAVALGLEIDLEAGGEVEVDPNEEIDPNEEVELLGGEEGDSELVPDGFKTLRVGLTGEETDPDAEQTPLDEQKPADDAGDQGLGGDDLGEEELGEEDLGEEDLDEEELPGDDVSGDVTEETAEESEDGGEEAGEAGDAGDAGGETGGDTGGETANAPSTD</sequence>
<keyword evidence="2" id="KW-0812">Transmembrane</keyword>
<feature type="transmembrane region" description="Helical" evidence="2">
    <location>
        <begin position="70"/>
        <end position="93"/>
    </location>
</feature>
<reference evidence="3" key="1">
    <citation type="submission" date="2006-06" db="EMBL/GenBank/DDBJ databases">
        <title>Complete sequence of chromosome of Mycobacterium sp. MCS.</title>
        <authorList>
            <consortium name="US DOE Joint Genome Institute"/>
            <person name="Copeland A."/>
            <person name="Lucas S."/>
            <person name="Lapidus A."/>
            <person name="Barry K."/>
            <person name="Detter J.C."/>
            <person name="Glavina del Rio T."/>
            <person name="Hammon N."/>
            <person name="Israni S."/>
            <person name="Dalin E."/>
            <person name="Tice H."/>
            <person name="Pitluck S."/>
            <person name="Martinez M."/>
            <person name="Schmutz J."/>
            <person name="Larimer F."/>
            <person name="Land M."/>
            <person name="Hauser L."/>
            <person name="Kyrpides N."/>
            <person name="Kim E."/>
            <person name="Miller C.D."/>
            <person name="Hughes J.E."/>
            <person name="Anderson A.J."/>
            <person name="Sims R.C."/>
            <person name="Richardson P."/>
        </authorList>
    </citation>
    <scope>NUCLEOTIDE SEQUENCE [LARGE SCALE GENOMIC DNA]</scope>
    <source>
        <strain evidence="3">MCS</strain>
    </source>
</reference>
<dbReference type="EMBL" id="CP000384">
    <property type="protein sequence ID" value="ABG08342.1"/>
    <property type="molecule type" value="Genomic_DNA"/>
</dbReference>